<protein>
    <submittedName>
        <fullName evidence="3">Amyloid beta A4 protein-binding family A member 2</fullName>
    </submittedName>
</protein>
<dbReference type="GO" id="GO:0007268">
    <property type="term" value="P:chemical synaptic transmission"/>
    <property type="evidence" value="ECO:0007669"/>
    <property type="project" value="TreeGrafter"/>
</dbReference>
<dbReference type="GO" id="GO:0005886">
    <property type="term" value="C:plasma membrane"/>
    <property type="evidence" value="ECO:0007669"/>
    <property type="project" value="TreeGrafter"/>
</dbReference>
<feature type="region of interest" description="Disordered" evidence="2">
    <location>
        <begin position="1"/>
        <end position="103"/>
    </location>
</feature>
<proteinExistence type="predicted"/>
<evidence type="ECO:0000256" key="2">
    <source>
        <dbReference type="SAM" id="MobiDB-lite"/>
    </source>
</evidence>
<dbReference type="AlphaFoldDB" id="A0A444V332"/>
<name>A0A444V332_ACIRT</name>
<feature type="compositionally biased region" description="Acidic residues" evidence="2">
    <location>
        <begin position="86"/>
        <end position="101"/>
    </location>
</feature>
<dbReference type="GO" id="GO:0043197">
    <property type="term" value="C:dendritic spine"/>
    <property type="evidence" value="ECO:0007669"/>
    <property type="project" value="TreeGrafter"/>
</dbReference>
<gene>
    <name evidence="3" type="ORF">EOD39_17555</name>
</gene>
<dbReference type="Proteomes" id="UP000289886">
    <property type="component" value="Unassembled WGS sequence"/>
</dbReference>
<feature type="compositionally biased region" description="Basic and acidic residues" evidence="2">
    <location>
        <begin position="276"/>
        <end position="285"/>
    </location>
</feature>
<organism evidence="3 4">
    <name type="scientific">Acipenser ruthenus</name>
    <name type="common">Sterlet sturgeon</name>
    <dbReference type="NCBI Taxonomy" id="7906"/>
    <lineage>
        <taxon>Eukaryota</taxon>
        <taxon>Metazoa</taxon>
        <taxon>Chordata</taxon>
        <taxon>Craniata</taxon>
        <taxon>Vertebrata</taxon>
        <taxon>Euteleostomi</taxon>
        <taxon>Actinopterygii</taxon>
        <taxon>Chondrostei</taxon>
        <taxon>Acipenseriformes</taxon>
        <taxon>Acipenseridae</taxon>
        <taxon>Acipenser</taxon>
    </lineage>
</organism>
<dbReference type="InterPro" id="IPR051230">
    <property type="entry name" value="APP-Binding"/>
</dbReference>
<dbReference type="PANTHER" id="PTHR12345">
    <property type="entry name" value="SYNTENIN RELATED"/>
    <property type="match status" value="1"/>
</dbReference>
<dbReference type="GO" id="GO:0005737">
    <property type="term" value="C:cytoplasm"/>
    <property type="evidence" value="ECO:0007669"/>
    <property type="project" value="TreeGrafter"/>
</dbReference>
<feature type="region of interest" description="Disordered" evidence="2">
    <location>
        <begin position="143"/>
        <end position="242"/>
    </location>
</feature>
<feature type="compositionally biased region" description="Acidic residues" evidence="2">
    <location>
        <begin position="193"/>
        <end position="204"/>
    </location>
</feature>
<keyword evidence="1" id="KW-0677">Repeat</keyword>
<dbReference type="GO" id="GO:0001540">
    <property type="term" value="F:amyloid-beta binding"/>
    <property type="evidence" value="ECO:0007669"/>
    <property type="project" value="TreeGrafter"/>
</dbReference>
<comment type="caution">
    <text evidence="3">The sequence shown here is derived from an EMBL/GenBank/DDBJ whole genome shotgun (WGS) entry which is preliminary data.</text>
</comment>
<accession>A0A444V332</accession>
<keyword evidence="4" id="KW-1185">Reference proteome</keyword>
<evidence type="ECO:0000313" key="3">
    <source>
        <dbReference type="EMBL" id="RXM94830.1"/>
    </source>
</evidence>
<dbReference type="PANTHER" id="PTHR12345:SF12">
    <property type="entry name" value="AMYLOID-BETA A4 PRECURSOR PROTEIN-BINDING FAMILY A MEMBER 2"/>
    <property type="match status" value="1"/>
</dbReference>
<dbReference type="EMBL" id="SCEB01002941">
    <property type="protein sequence ID" value="RXM94830.1"/>
    <property type="molecule type" value="Genomic_DNA"/>
</dbReference>
<reference evidence="3 4" key="1">
    <citation type="submission" date="2019-01" db="EMBL/GenBank/DDBJ databases">
        <title>Draft Genome and Complete Hox-Cluster Characterization of the Sterlet Sturgeon (Acipenser ruthenus).</title>
        <authorList>
            <person name="Wei Q."/>
        </authorList>
    </citation>
    <scope>NUCLEOTIDE SEQUENCE [LARGE SCALE GENOMIC DNA]</scope>
    <source>
        <strain evidence="3">WHYD16114868_AA</strain>
        <tissue evidence="3">Blood</tissue>
    </source>
</reference>
<evidence type="ECO:0000313" key="4">
    <source>
        <dbReference type="Proteomes" id="UP000289886"/>
    </source>
</evidence>
<feature type="compositionally biased region" description="Acidic residues" evidence="2">
    <location>
        <begin position="30"/>
        <end position="40"/>
    </location>
</feature>
<sequence>MAHRKRQGTSSGMVEPRVRPCPAASAALDKEEEPEQEDLQAPEQQFHQEVSDLKDSRPPTPEPTDQECHDHSGDEDSSSDYVNNTSEEEDYDEGLPEEDEGVTYYIRYCPEDDSYLEGMDCNDGEYVNHEEQPVETDECQEAVEEWAESEGQGQVLSETAEEQIYEEDQDQGLGDHEPSMQTPLPGDEGKATEEEEEEEDDYCPNEESYPQDYYAPETNGNSVCVSPYRARKGGGEGEDQEEDIDQIVAEIKMSMSMGSISSDTDQSPEEPGIETGSKDFKDVALKADPVPYTRSRHEGRPKSLNIPQASRHSAEIQRGFKVRARTPEERQKWAQEQVGHS</sequence>
<evidence type="ECO:0000256" key="1">
    <source>
        <dbReference type="ARBA" id="ARBA00022737"/>
    </source>
</evidence>
<feature type="region of interest" description="Disordered" evidence="2">
    <location>
        <begin position="256"/>
        <end position="341"/>
    </location>
</feature>
<feature type="compositionally biased region" description="Acidic residues" evidence="2">
    <location>
        <begin position="159"/>
        <end position="170"/>
    </location>
</feature>